<feature type="region of interest" description="Disordered" evidence="1">
    <location>
        <begin position="51"/>
        <end position="190"/>
    </location>
</feature>
<evidence type="ECO:0000313" key="2">
    <source>
        <dbReference type="EMBL" id="KAF2859930.1"/>
    </source>
</evidence>
<dbReference type="EMBL" id="MU005987">
    <property type="protein sequence ID" value="KAF2859930.1"/>
    <property type="molecule type" value="Genomic_DNA"/>
</dbReference>
<evidence type="ECO:0000256" key="1">
    <source>
        <dbReference type="SAM" id="MobiDB-lite"/>
    </source>
</evidence>
<proteinExistence type="predicted"/>
<keyword evidence="3" id="KW-1185">Reference proteome</keyword>
<name>A0A6A7BXH0_9PEZI</name>
<sequence length="190" mass="19962">MRAGLDVTSGYPSLLLSRLTARPGKVRFVLNILEHPSRAYSSVHNLSTMSDAKNTSEPVAPGASAVESAPAIGATAPTQEVAPEAAPPTETARDEANKAVGEAEQPATESVVQPSAVDGAATKDETAANENNEAEAQEVGKADEPKEDSKTEQPEEASSEAAQTEEKGRSQEARPTGQSPYWKRVCDTDM</sequence>
<reference evidence="2" key="1">
    <citation type="journal article" date="2020" name="Stud. Mycol.">
        <title>101 Dothideomycetes genomes: a test case for predicting lifestyles and emergence of pathogens.</title>
        <authorList>
            <person name="Haridas S."/>
            <person name="Albert R."/>
            <person name="Binder M."/>
            <person name="Bloem J."/>
            <person name="Labutti K."/>
            <person name="Salamov A."/>
            <person name="Andreopoulos B."/>
            <person name="Baker S."/>
            <person name="Barry K."/>
            <person name="Bills G."/>
            <person name="Bluhm B."/>
            <person name="Cannon C."/>
            <person name="Castanera R."/>
            <person name="Culley D."/>
            <person name="Daum C."/>
            <person name="Ezra D."/>
            <person name="Gonzalez J."/>
            <person name="Henrissat B."/>
            <person name="Kuo A."/>
            <person name="Liang C."/>
            <person name="Lipzen A."/>
            <person name="Lutzoni F."/>
            <person name="Magnuson J."/>
            <person name="Mondo S."/>
            <person name="Nolan M."/>
            <person name="Ohm R."/>
            <person name="Pangilinan J."/>
            <person name="Park H.-J."/>
            <person name="Ramirez L."/>
            <person name="Alfaro M."/>
            <person name="Sun H."/>
            <person name="Tritt A."/>
            <person name="Yoshinaga Y."/>
            <person name="Zwiers L.-H."/>
            <person name="Turgeon B."/>
            <person name="Goodwin S."/>
            <person name="Spatafora J."/>
            <person name="Crous P."/>
            <person name="Grigoriev I."/>
        </authorList>
    </citation>
    <scope>NUCLEOTIDE SEQUENCE</scope>
    <source>
        <strain evidence="2">CBS 480.64</strain>
    </source>
</reference>
<dbReference type="Proteomes" id="UP000799421">
    <property type="component" value="Unassembled WGS sequence"/>
</dbReference>
<feature type="compositionally biased region" description="Low complexity" evidence="1">
    <location>
        <begin position="74"/>
        <end position="90"/>
    </location>
</feature>
<dbReference type="AlphaFoldDB" id="A0A6A7BXH0"/>
<gene>
    <name evidence="2" type="ORF">K470DRAFT_89095</name>
</gene>
<organism evidence="2 3">
    <name type="scientific">Piedraia hortae CBS 480.64</name>
    <dbReference type="NCBI Taxonomy" id="1314780"/>
    <lineage>
        <taxon>Eukaryota</taxon>
        <taxon>Fungi</taxon>
        <taxon>Dikarya</taxon>
        <taxon>Ascomycota</taxon>
        <taxon>Pezizomycotina</taxon>
        <taxon>Dothideomycetes</taxon>
        <taxon>Dothideomycetidae</taxon>
        <taxon>Capnodiales</taxon>
        <taxon>Piedraiaceae</taxon>
        <taxon>Piedraia</taxon>
    </lineage>
</organism>
<accession>A0A6A7BXH0</accession>
<evidence type="ECO:0000313" key="3">
    <source>
        <dbReference type="Proteomes" id="UP000799421"/>
    </source>
</evidence>
<feature type="compositionally biased region" description="Basic and acidic residues" evidence="1">
    <location>
        <begin position="138"/>
        <end position="153"/>
    </location>
</feature>
<protein>
    <submittedName>
        <fullName evidence="2">Uncharacterized protein</fullName>
    </submittedName>
</protein>